<feature type="chain" id="PRO_5012860389" description="Bacterial surface antigen (D15) domain-containing protein" evidence="5">
    <location>
        <begin position="26"/>
        <end position="639"/>
    </location>
</feature>
<dbReference type="InterPro" id="IPR039910">
    <property type="entry name" value="D15-like"/>
</dbReference>
<evidence type="ECO:0000259" key="6">
    <source>
        <dbReference type="Pfam" id="PF01103"/>
    </source>
</evidence>
<sequence length="639" mass="67672">MLHRLPALLASFTLVAAMPAEISLAQGGDPSSTAPAPPSAEAGPGSQDADEVTVPYETEFRPSGDSAVDSAISSISALKRLQSLAPTSAEGLVARAIQEQGLVTRALRAEGFYAGRPEVLIDGQPPETPQLAARLAGRKEPVKVTVGAAPGERFRIGVLRVTPAEPGRDLGRAGEVTGLAKGDPARAEDVIAAGDRLVTALRDTGYPFASIPRREVTVDFDTHLMDVVYHLQSGPQARFATPDVEGATRVSPRMLNAVASQLTDKEYNPQTLARVRRDLVDLGVFGMVRAQEGTALDGSGRLPVTFLVSERPRRALGVTGAYETRNGPTATVFWEHRNLFGAAERLRLEGSIGRTSQSSSGNSFNARVGANLRSPWIFGRNMTLVIDTAAIRERLLAYDRDAITGAVSIETKPDPRLTLSGGVIGEFGRTKEYGASKRDYQLVGLLGTAFWDDTDSLLDPSRGVRLNGLVSPIYAINGGQTFVRMRGTGTAYHDFTSDKGTILAGRISVGSILGTSSYFDVPPHMRFYAGGGGSVRGYDFQRIGPRRSNDTPTGGLSVVEANLEVRQRISGAWGMAAFVDGGSVQEDSAPGFSNLAFGAGLGVRYATAIGPIRADVAVPLKKLPGDSGYGLYIGIGQAF</sequence>
<keyword evidence="3" id="KW-0472">Membrane</keyword>
<keyword evidence="5" id="KW-0732">Signal</keyword>
<dbReference type="STRING" id="257708.RGI145_07970"/>
<dbReference type="InterPro" id="IPR000184">
    <property type="entry name" value="Bac_surfAg_D15"/>
</dbReference>
<dbReference type="EMBL" id="CP015583">
    <property type="protein sequence ID" value="APT57039.1"/>
    <property type="molecule type" value="Genomic_DNA"/>
</dbReference>
<evidence type="ECO:0000256" key="4">
    <source>
        <dbReference type="SAM" id="MobiDB-lite"/>
    </source>
</evidence>
<dbReference type="RefSeq" id="WP_075797939.1">
    <property type="nucleotide sequence ID" value="NZ_CP015583.1"/>
</dbReference>
<proteinExistence type="predicted"/>
<evidence type="ECO:0000256" key="2">
    <source>
        <dbReference type="ARBA" id="ARBA00022452"/>
    </source>
</evidence>
<evidence type="ECO:0000256" key="3">
    <source>
        <dbReference type="ARBA" id="ARBA00023136"/>
    </source>
</evidence>
<comment type="subcellular location">
    <subcellularLocation>
        <location evidence="1">Membrane</location>
    </subcellularLocation>
</comment>
<evidence type="ECO:0000256" key="5">
    <source>
        <dbReference type="SAM" id="SignalP"/>
    </source>
</evidence>
<dbReference type="Gene3D" id="2.40.160.50">
    <property type="entry name" value="membrane protein fhac: a member of the omp85/tpsb transporter family"/>
    <property type="match status" value="1"/>
</dbReference>
<accession>A0A1L7AEF6</accession>
<dbReference type="PANTHER" id="PTHR12815">
    <property type="entry name" value="SORTING AND ASSEMBLY MACHINERY SAMM50 PROTEIN FAMILY MEMBER"/>
    <property type="match status" value="1"/>
</dbReference>
<feature type="signal peptide" evidence="5">
    <location>
        <begin position="1"/>
        <end position="25"/>
    </location>
</feature>
<evidence type="ECO:0000256" key="1">
    <source>
        <dbReference type="ARBA" id="ARBA00004370"/>
    </source>
</evidence>
<feature type="compositionally biased region" description="Low complexity" evidence="4">
    <location>
        <begin position="27"/>
        <end position="46"/>
    </location>
</feature>
<dbReference type="Proteomes" id="UP000185494">
    <property type="component" value="Chromosome 1"/>
</dbReference>
<evidence type="ECO:0000313" key="7">
    <source>
        <dbReference type="EMBL" id="APT57039.1"/>
    </source>
</evidence>
<dbReference type="GO" id="GO:0019867">
    <property type="term" value="C:outer membrane"/>
    <property type="evidence" value="ECO:0007669"/>
    <property type="project" value="InterPro"/>
</dbReference>
<dbReference type="PANTHER" id="PTHR12815:SF42">
    <property type="entry name" value="BACTERIAL SURFACE ANTIGEN (D15) DOMAIN-CONTAINING PROTEIN"/>
    <property type="match status" value="1"/>
</dbReference>
<evidence type="ECO:0000313" key="8">
    <source>
        <dbReference type="Proteomes" id="UP000185494"/>
    </source>
</evidence>
<dbReference type="eggNOG" id="COG0729">
    <property type="taxonomic scope" value="Bacteria"/>
</dbReference>
<feature type="region of interest" description="Disordered" evidence="4">
    <location>
        <begin position="26"/>
        <end position="51"/>
    </location>
</feature>
<dbReference type="AlphaFoldDB" id="A0A1L7AEF6"/>
<reference evidence="7 8" key="1">
    <citation type="submission" date="2016-05" db="EMBL/GenBank/DDBJ databases">
        <title>Complete Genome and Methylome Analysis of Psychrotrophic Bacterial Isolates from Antarctic Lake Untersee.</title>
        <authorList>
            <person name="Fomenkov A."/>
            <person name="Akimov V.N."/>
            <person name="Vasilyeva L.V."/>
            <person name="Andersen D."/>
            <person name="Vincze T."/>
            <person name="Roberts R.J."/>
        </authorList>
    </citation>
    <scope>NUCLEOTIDE SEQUENCE [LARGE SCALE GENOMIC DNA]</scope>
    <source>
        <strain evidence="7 8">U14-5</strain>
    </source>
</reference>
<dbReference type="Pfam" id="PF01103">
    <property type="entry name" value="Omp85"/>
    <property type="match status" value="1"/>
</dbReference>
<keyword evidence="2" id="KW-0812">Transmembrane</keyword>
<gene>
    <name evidence="7" type="ORF">RGI145_07970</name>
</gene>
<name>A0A1L7AEF6_9PROT</name>
<organism evidence="7 8">
    <name type="scientific">Roseomonas gilardii</name>
    <dbReference type="NCBI Taxonomy" id="257708"/>
    <lineage>
        <taxon>Bacteria</taxon>
        <taxon>Pseudomonadati</taxon>
        <taxon>Pseudomonadota</taxon>
        <taxon>Alphaproteobacteria</taxon>
        <taxon>Acetobacterales</taxon>
        <taxon>Roseomonadaceae</taxon>
        <taxon>Roseomonas</taxon>
    </lineage>
</organism>
<protein>
    <recommendedName>
        <fullName evidence="6">Bacterial surface antigen (D15) domain-containing protein</fullName>
    </recommendedName>
</protein>
<keyword evidence="2" id="KW-1134">Transmembrane beta strand</keyword>
<dbReference type="KEGG" id="rgi:RGI145_07970"/>
<feature type="domain" description="Bacterial surface antigen (D15)" evidence="6">
    <location>
        <begin position="338"/>
        <end position="639"/>
    </location>
</feature>